<evidence type="ECO:0000256" key="1">
    <source>
        <dbReference type="ARBA" id="ARBA00004196"/>
    </source>
</evidence>
<dbReference type="AlphaFoldDB" id="A0A9D1VSV2"/>
<sequence>MKKLFKKLHLPIVLMLILSILLSGCVMSLTCISHIDRDRNGECDNCGIAMEVPREDIEKIEVTTLPTKTYYGRNETLDVTGGKITVTYNDGKPDEEIDMTAEGVTIVAPGMGVDGKKSVQVKYGGYSATFVIEVGSARYTVSFDLGYEGGEMESQFVTQNTLMEEPAAPEREGYSFLGWFTDEACTQRFDFALTPVTADMTLYAGWAQIYMVTYDANYDGGADKTAESVNGRADTSIRPDDRDGWHFTGWYSDPECTQAFDPNTILTGDITLYAGWVSSSTEMITVTFDPNYEGAEATTQQVPSGSPVNAPATPERANVTEKGHQASGFTFGGWYTDPACTTAYDFSAAVTEAMTLYAKWTGEYVFEAEHIDLSGPDGNGLQGMGASGGSVGPNMVDSVPPDYDYLIASNGYYLTYLYKTMLEIEFVIESDRAVSDATIVIRVSAETVGYALSPNRNDGTTENGTLYSMFMITLNDSPIEYPTIEMEGGRPQFEDFTLTVNATLKEGTNVIKMIVANDHGMGGTMQATAPVLDCIKVTTSADLTWNPIVDNEKGQ</sequence>
<comment type="caution">
    <text evidence="2">The sequence shown here is derived from an EMBL/GenBank/DDBJ whole genome shotgun (WGS) entry which is preliminary data.</text>
</comment>
<dbReference type="GO" id="GO:0030313">
    <property type="term" value="C:cell envelope"/>
    <property type="evidence" value="ECO:0007669"/>
    <property type="project" value="UniProtKB-SubCell"/>
</dbReference>
<name>A0A9D1VSV2_9FIRM</name>
<dbReference type="NCBIfam" id="TIGR02543">
    <property type="entry name" value="List_Bact_rpt"/>
    <property type="match status" value="3"/>
</dbReference>
<dbReference type="Gene3D" id="2.60.40.3630">
    <property type="match status" value="1"/>
</dbReference>
<evidence type="ECO:0000313" key="2">
    <source>
        <dbReference type="EMBL" id="HIX46349.1"/>
    </source>
</evidence>
<dbReference type="EMBL" id="DXFD01000022">
    <property type="protein sequence ID" value="HIX46349.1"/>
    <property type="molecule type" value="Genomic_DNA"/>
</dbReference>
<reference evidence="2" key="2">
    <citation type="submission" date="2021-04" db="EMBL/GenBank/DDBJ databases">
        <authorList>
            <person name="Gilroy R."/>
        </authorList>
    </citation>
    <scope>NUCLEOTIDE SEQUENCE</scope>
    <source>
        <strain evidence="2">26628</strain>
    </source>
</reference>
<comment type="subcellular location">
    <subcellularLocation>
        <location evidence="1">Cell envelope</location>
    </subcellularLocation>
</comment>
<dbReference type="Gene3D" id="2.60.40.4270">
    <property type="entry name" value="Listeria-Bacteroides repeat domain"/>
    <property type="match status" value="3"/>
</dbReference>
<dbReference type="PROSITE" id="PS51257">
    <property type="entry name" value="PROKAR_LIPOPROTEIN"/>
    <property type="match status" value="1"/>
</dbReference>
<evidence type="ECO:0000313" key="3">
    <source>
        <dbReference type="Proteomes" id="UP000824249"/>
    </source>
</evidence>
<accession>A0A9D1VSV2</accession>
<organism evidence="2 3">
    <name type="scientific">Candidatus Borkfalkia faecigallinarum</name>
    <dbReference type="NCBI Taxonomy" id="2838509"/>
    <lineage>
        <taxon>Bacteria</taxon>
        <taxon>Bacillati</taxon>
        <taxon>Bacillota</taxon>
        <taxon>Clostridia</taxon>
        <taxon>Christensenellales</taxon>
        <taxon>Christensenellaceae</taxon>
        <taxon>Candidatus Borkfalkia</taxon>
    </lineage>
</organism>
<dbReference type="Proteomes" id="UP000824249">
    <property type="component" value="Unassembled WGS sequence"/>
</dbReference>
<dbReference type="InterPro" id="IPR042229">
    <property type="entry name" value="Listeria/Bacterioides_rpt_sf"/>
</dbReference>
<proteinExistence type="predicted"/>
<dbReference type="Pfam" id="PF09479">
    <property type="entry name" value="Flg_new"/>
    <property type="match status" value="3"/>
</dbReference>
<protein>
    <submittedName>
        <fullName evidence="2">InlB B-repeat-containing protein</fullName>
    </submittedName>
</protein>
<gene>
    <name evidence="2" type="ORF">H9737_01490</name>
</gene>
<reference evidence="2" key="1">
    <citation type="journal article" date="2021" name="PeerJ">
        <title>Extensive microbial diversity within the chicken gut microbiome revealed by metagenomics and culture.</title>
        <authorList>
            <person name="Gilroy R."/>
            <person name="Ravi A."/>
            <person name="Getino M."/>
            <person name="Pursley I."/>
            <person name="Horton D.L."/>
            <person name="Alikhan N.F."/>
            <person name="Baker D."/>
            <person name="Gharbi K."/>
            <person name="Hall N."/>
            <person name="Watson M."/>
            <person name="Adriaenssens E.M."/>
            <person name="Foster-Nyarko E."/>
            <person name="Jarju S."/>
            <person name="Secka A."/>
            <person name="Antonio M."/>
            <person name="Oren A."/>
            <person name="Chaudhuri R.R."/>
            <person name="La Ragione R."/>
            <person name="Hildebrand F."/>
            <person name="Pallen M.J."/>
        </authorList>
    </citation>
    <scope>NUCLEOTIDE SEQUENCE</scope>
    <source>
        <strain evidence="2">26628</strain>
    </source>
</reference>
<dbReference type="InterPro" id="IPR013378">
    <property type="entry name" value="InlB-like_B-rpt"/>
</dbReference>